<evidence type="ECO:0000256" key="2">
    <source>
        <dbReference type="SAM" id="SignalP"/>
    </source>
</evidence>
<sequence length="372" mass="38744">MKPSLAIFLSLCVPLAAASLSACSRDPAPAPEAPRAVKLEAVGSGDGTDGSRFVAQVRQEQRAELGFEGGGRIASIEVDVGDRVRQGQILARLDPEPTRLRVEQADANVTIAAADLRQQQTQLAQQQAMFEDGAASATSLTAAKTAFASAQARLRSTQSDLALARRGLRQADLRAPFDGSVVARLQQPDANVAAGQPVLQVEGRGRAQVTVALPASLASALRPGQAATAYRANAPERALPLQLRSVSDRLEGGATVQALFDSLAGDAARLRSGENLLLALPRNEARPLSVPLSALLPSVGNGKPMVFVYQGSNASVRRRQIVTGTAADGRVQVRQGLSAGERIVAAGAAFLSDGQTVVPFRPDTRLSGTASP</sequence>
<dbReference type="Gene3D" id="1.10.287.470">
    <property type="entry name" value="Helix hairpin bin"/>
    <property type="match status" value="1"/>
</dbReference>
<evidence type="ECO:0000259" key="3">
    <source>
        <dbReference type="Pfam" id="PF25881"/>
    </source>
</evidence>
<feature type="signal peptide" evidence="2">
    <location>
        <begin position="1"/>
        <end position="24"/>
    </location>
</feature>
<organism evidence="5 6">
    <name type="scientific">Xanthomonas hyacinthi</name>
    <dbReference type="NCBI Taxonomy" id="56455"/>
    <lineage>
        <taxon>Bacteria</taxon>
        <taxon>Pseudomonadati</taxon>
        <taxon>Pseudomonadota</taxon>
        <taxon>Gammaproteobacteria</taxon>
        <taxon>Lysobacterales</taxon>
        <taxon>Lysobacteraceae</taxon>
        <taxon>Xanthomonas</taxon>
    </lineage>
</organism>
<gene>
    <name evidence="5" type="ORF">XhyaCFBP1156_03735</name>
</gene>
<keyword evidence="2" id="KW-0732">Signal</keyword>
<dbReference type="GO" id="GO:0015562">
    <property type="term" value="F:efflux transmembrane transporter activity"/>
    <property type="evidence" value="ECO:0007669"/>
    <property type="project" value="TreeGrafter"/>
</dbReference>
<dbReference type="GO" id="GO:1990281">
    <property type="term" value="C:efflux pump complex"/>
    <property type="evidence" value="ECO:0007669"/>
    <property type="project" value="TreeGrafter"/>
</dbReference>
<dbReference type="AlphaFoldDB" id="A0A2S7F1T5"/>
<comment type="similarity">
    <text evidence="1">Belongs to the membrane fusion protein (MFP) (TC 8.A.1) family.</text>
</comment>
<dbReference type="PANTHER" id="PTHR30469">
    <property type="entry name" value="MULTIDRUG RESISTANCE PROTEIN MDTA"/>
    <property type="match status" value="1"/>
</dbReference>
<keyword evidence="6" id="KW-1185">Reference proteome</keyword>
<name>A0A2S7F1T5_9XANT</name>
<dbReference type="Proteomes" id="UP000238261">
    <property type="component" value="Unassembled WGS sequence"/>
</dbReference>
<dbReference type="NCBIfam" id="TIGR01730">
    <property type="entry name" value="RND_mfp"/>
    <property type="match status" value="1"/>
</dbReference>
<dbReference type="Gene3D" id="2.40.420.20">
    <property type="match status" value="1"/>
</dbReference>
<feature type="chain" id="PRO_5015729527" evidence="2">
    <location>
        <begin position="25"/>
        <end position="372"/>
    </location>
</feature>
<dbReference type="PROSITE" id="PS51257">
    <property type="entry name" value="PROKAR_LIPOPROTEIN"/>
    <property type="match status" value="1"/>
</dbReference>
<dbReference type="InterPro" id="IPR058649">
    <property type="entry name" value="CzcB_C"/>
</dbReference>
<dbReference type="EMBL" id="MDEG01000002">
    <property type="protein sequence ID" value="PPU99385.1"/>
    <property type="molecule type" value="Genomic_DNA"/>
</dbReference>
<evidence type="ECO:0000259" key="4">
    <source>
        <dbReference type="Pfam" id="PF25975"/>
    </source>
</evidence>
<dbReference type="OrthoDB" id="9806939at2"/>
<evidence type="ECO:0000256" key="1">
    <source>
        <dbReference type="ARBA" id="ARBA00009477"/>
    </source>
</evidence>
<dbReference type="Pfam" id="PF25975">
    <property type="entry name" value="CzcB_C"/>
    <property type="match status" value="1"/>
</dbReference>
<comment type="caution">
    <text evidence="5">The sequence shown here is derived from an EMBL/GenBank/DDBJ whole genome shotgun (WGS) entry which is preliminary data.</text>
</comment>
<dbReference type="Gene3D" id="2.40.50.100">
    <property type="match status" value="1"/>
</dbReference>
<protein>
    <submittedName>
        <fullName evidence="5">Efflux transporter periplasmic adaptor subunit</fullName>
    </submittedName>
</protein>
<accession>A0A2S7F1T5</accession>
<dbReference type="Gene3D" id="2.40.30.170">
    <property type="match status" value="1"/>
</dbReference>
<dbReference type="Pfam" id="PF25881">
    <property type="entry name" value="HH_YBHG"/>
    <property type="match status" value="1"/>
</dbReference>
<dbReference type="InterPro" id="IPR006143">
    <property type="entry name" value="RND_pump_MFP"/>
</dbReference>
<dbReference type="PANTHER" id="PTHR30469:SF15">
    <property type="entry name" value="HLYD FAMILY OF SECRETION PROTEINS"/>
    <property type="match status" value="1"/>
</dbReference>
<evidence type="ECO:0000313" key="5">
    <source>
        <dbReference type="EMBL" id="PPU99385.1"/>
    </source>
</evidence>
<reference evidence="6" key="1">
    <citation type="submission" date="2016-08" db="EMBL/GenBank/DDBJ databases">
        <authorList>
            <person name="Merda D."/>
            <person name="Briand M."/>
            <person name="Taghouti G."/>
            <person name="Carrere S."/>
            <person name="Gouzy J."/>
            <person name="Portier P."/>
            <person name="Jacques M.-A."/>
            <person name="Fischer-Le Saux M."/>
        </authorList>
    </citation>
    <scope>NUCLEOTIDE SEQUENCE [LARGE SCALE GENOMIC DNA]</scope>
    <source>
        <strain evidence="6">CFBP1156</strain>
    </source>
</reference>
<dbReference type="InterPro" id="IPR059052">
    <property type="entry name" value="HH_YbhG-like"/>
</dbReference>
<proteinExistence type="inferred from homology"/>
<feature type="domain" description="YbhG-like alpha-helical hairpin" evidence="3">
    <location>
        <begin position="102"/>
        <end position="174"/>
    </location>
</feature>
<feature type="domain" description="CzcB-like C-terminal circularly permuted SH3-like" evidence="4">
    <location>
        <begin position="301"/>
        <end position="348"/>
    </location>
</feature>
<dbReference type="SUPFAM" id="SSF111369">
    <property type="entry name" value="HlyD-like secretion proteins"/>
    <property type="match status" value="1"/>
</dbReference>
<evidence type="ECO:0000313" key="6">
    <source>
        <dbReference type="Proteomes" id="UP000238261"/>
    </source>
</evidence>
<dbReference type="RefSeq" id="WP_104558022.1">
    <property type="nucleotide sequence ID" value="NZ_CP043476.1"/>
</dbReference>